<sequence>MKLLILDRDGVINHDSDAYIKSLDEWIPIPGAIEAIAQLSQAGWTVAVATNQSGIARGYYSLETLEAMHARLRALVAEQGGELGQIVYCPHGPDEGCDCRKPKPGMLRAIAEHYQAPLAGVWFVGDSAGDLQAAVAVAAQPVLVKTGKGLRTLDKGVPSGTLIYDDLAAIARALI</sequence>
<feature type="site" description="Stabilizes the phosphoryl group" evidence="18">
    <location>
        <position position="50"/>
    </location>
</feature>
<dbReference type="Proteomes" id="UP000258127">
    <property type="component" value="Chromosome"/>
</dbReference>
<evidence type="ECO:0000313" key="21">
    <source>
        <dbReference type="Proteomes" id="UP000258127"/>
    </source>
</evidence>
<keyword evidence="13" id="KW-0448">Lipopolysaccharide biosynthesis</keyword>
<feature type="site" description="Contributes to substrate recognition" evidence="18">
    <location>
        <position position="100"/>
    </location>
</feature>
<dbReference type="InterPro" id="IPR036412">
    <property type="entry name" value="HAD-like_sf"/>
</dbReference>
<protein>
    <recommendedName>
        <fullName evidence="16">D,D-heptose 1,7-bisphosphate phosphatase</fullName>
        <ecNumber evidence="16">3.1.3.-</ecNumber>
    </recommendedName>
</protein>
<keyword evidence="21" id="KW-1185">Reference proteome</keyword>
<evidence type="ECO:0000256" key="2">
    <source>
        <dbReference type="ARBA" id="ARBA00001946"/>
    </source>
</evidence>
<dbReference type="GO" id="GO:0009103">
    <property type="term" value="P:lipopolysaccharide biosynthetic process"/>
    <property type="evidence" value="ECO:0007669"/>
    <property type="project" value="UniProtKB-KW"/>
</dbReference>
<evidence type="ECO:0000256" key="17">
    <source>
        <dbReference type="PIRSR" id="PIRSR004682-1"/>
    </source>
</evidence>
<dbReference type="KEGG" id="ppv:NJ69_18830"/>
<evidence type="ECO:0000256" key="12">
    <source>
        <dbReference type="ARBA" id="ARBA00022842"/>
    </source>
</evidence>
<gene>
    <name evidence="20" type="ORF">DZC75_22615</name>
</gene>
<feature type="binding site" evidence="19">
    <location>
        <position position="126"/>
    </location>
    <ligand>
        <name>Mg(2+)</name>
        <dbReference type="ChEBI" id="CHEBI:18420"/>
    </ligand>
</feature>
<evidence type="ECO:0000256" key="10">
    <source>
        <dbReference type="ARBA" id="ARBA00022801"/>
    </source>
</evidence>
<dbReference type="PANTHER" id="PTHR42891:SF1">
    <property type="entry name" value="D-GLYCERO-BETA-D-MANNO-HEPTOSE-1,7-BISPHOSPHATE 7-PHOSPHATASE"/>
    <property type="match status" value="1"/>
</dbReference>
<keyword evidence="12 19" id="KW-0460">Magnesium</keyword>
<name>A0AAI8PDK4_9PSED</name>
<evidence type="ECO:0000256" key="19">
    <source>
        <dbReference type="PIRSR" id="PIRSR004682-4"/>
    </source>
</evidence>
<feature type="binding site" evidence="19">
    <location>
        <position position="89"/>
    </location>
    <ligand>
        <name>Zn(2+)</name>
        <dbReference type="ChEBI" id="CHEBI:29105"/>
    </ligand>
</feature>
<keyword evidence="11 19" id="KW-0862">Zinc</keyword>
<organism evidence="20 21">
    <name type="scientific">Pseudomonas parafulva</name>
    <dbReference type="NCBI Taxonomy" id="157782"/>
    <lineage>
        <taxon>Bacteria</taxon>
        <taxon>Pseudomonadati</taxon>
        <taxon>Pseudomonadota</taxon>
        <taxon>Gammaproteobacteria</taxon>
        <taxon>Pseudomonadales</taxon>
        <taxon>Pseudomonadaceae</taxon>
        <taxon>Pseudomonas</taxon>
    </lineage>
</organism>
<feature type="binding site" evidence="19">
    <location>
        <position position="91"/>
    </location>
    <ligand>
        <name>Zn(2+)</name>
        <dbReference type="ChEBI" id="CHEBI:29105"/>
    </ligand>
</feature>
<comment type="subunit">
    <text evidence="7">Monomer.</text>
</comment>
<reference evidence="20 21" key="1">
    <citation type="submission" date="2018-08" db="EMBL/GenBank/DDBJ databases">
        <authorList>
            <person name="Lee Y."/>
            <person name="Kakembo D."/>
        </authorList>
    </citation>
    <scope>NUCLEOTIDE SEQUENCE [LARGE SCALE GENOMIC DNA]</scope>
    <source>
        <strain evidence="20 21">JBCS1880</strain>
    </source>
</reference>
<dbReference type="NCBIfam" id="TIGR01662">
    <property type="entry name" value="HAD-SF-IIIA"/>
    <property type="match status" value="1"/>
</dbReference>
<feature type="site" description="Stabilizes the phosphoryl group" evidence="18">
    <location>
        <position position="101"/>
    </location>
</feature>
<dbReference type="InterPro" id="IPR006543">
    <property type="entry name" value="Histidinol-phos"/>
</dbReference>
<dbReference type="RefSeq" id="WP_039582156.1">
    <property type="nucleotide sequence ID" value="NZ_CP009747.1"/>
</dbReference>
<dbReference type="InterPro" id="IPR023214">
    <property type="entry name" value="HAD_sf"/>
</dbReference>
<evidence type="ECO:0000256" key="18">
    <source>
        <dbReference type="PIRSR" id="PIRSR004682-3"/>
    </source>
</evidence>
<feature type="binding site" evidence="19">
    <location>
        <position position="99"/>
    </location>
    <ligand>
        <name>Zn(2+)</name>
        <dbReference type="ChEBI" id="CHEBI:29105"/>
    </ligand>
</feature>
<feature type="binding site" evidence="19">
    <location>
        <position position="7"/>
    </location>
    <ligand>
        <name>Mg(2+)</name>
        <dbReference type="ChEBI" id="CHEBI:18420"/>
    </ligand>
</feature>
<evidence type="ECO:0000256" key="1">
    <source>
        <dbReference type="ARBA" id="ARBA00001226"/>
    </source>
</evidence>
<dbReference type="CDD" id="cd07503">
    <property type="entry name" value="HAD_HisB-N"/>
    <property type="match status" value="1"/>
</dbReference>
<dbReference type="Gene3D" id="3.40.50.1000">
    <property type="entry name" value="HAD superfamily/HAD-like"/>
    <property type="match status" value="1"/>
</dbReference>
<evidence type="ECO:0000256" key="3">
    <source>
        <dbReference type="ARBA" id="ARBA00001947"/>
    </source>
</evidence>
<dbReference type="GO" id="GO:0046872">
    <property type="term" value="F:metal ion binding"/>
    <property type="evidence" value="ECO:0007669"/>
    <property type="project" value="UniProtKB-KW"/>
</dbReference>
<dbReference type="GO" id="GO:0034200">
    <property type="term" value="F:D-glycero-beta-D-manno-heptose 1,7-bisphosphate 7-phosphatase activity"/>
    <property type="evidence" value="ECO:0007669"/>
    <property type="project" value="UniProtKB-EC"/>
</dbReference>
<dbReference type="FunFam" id="3.40.50.1000:FF:000168">
    <property type="entry name" value="D,D-heptose 1,7-bisphosphate phosphatase"/>
    <property type="match status" value="1"/>
</dbReference>
<dbReference type="PANTHER" id="PTHR42891">
    <property type="entry name" value="D-GLYCERO-BETA-D-MANNO-HEPTOSE-1,7-BISPHOSPHATE 7-PHOSPHATASE"/>
    <property type="match status" value="1"/>
</dbReference>
<dbReference type="NCBIfam" id="TIGR01656">
    <property type="entry name" value="Histidinol-ppas"/>
    <property type="match status" value="1"/>
</dbReference>
<comment type="pathway">
    <text evidence="5">Nucleotide-sugar biosynthesis; ADP-L-glycero-beta-D-manno-heptose biosynthesis; ADP-L-glycero-beta-D-manno-heptose from D-glycero-beta-D-manno-heptose 7-phosphate: step 2/4.</text>
</comment>
<comment type="similarity">
    <text evidence="15 16">Belongs to the gmhB family.</text>
</comment>
<comment type="cofactor">
    <cofactor evidence="2 19">
        <name>Mg(2+)</name>
        <dbReference type="ChEBI" id="CHEBI:18420"/>
    </cofactor>
</comment>
<feature type="binding site" evidence="19">
    <location>
        <position position="97"/>
    </location>
    <ligand>
        <name>Zn(2+)</name>
        <dbReference type="ChEBI" id="CHEBI:29105"/>
    </ligand>
</feature>
<evidence type="ECO:0000256" key="7">
    <source>
        <dbReference type="ARBA" id="ARBA00011245"/>
    </source>
</evidence>
<accession>A0AAI8PDK4</accession>
<dbReference type="EC" id="3.1.3.-" evidence="16"/>
<proteinExistence type="inferred from homology"/>
<evidence type="ECO:0000256" key="15">
    <source>
        <dbReference type="ARBA" id="ARBA00061616"/>
    </source>
</evidence>
<keyword evidence="8 16" id="KW-0963">Cytoplasm</keyword>
<dbReference type="Pfam" id="PF13242">
    <property type="entry name" value="Hydrolase_like"/>
    <property type="match status" value="1"/>
</dbReference>
<feature type="active site" description="Proton donor" evidence="17">
    <location>
        <position position="9"/>
    </location>
</feature>
<dbReference type="SUPFAM" id="SSF56784">
    <property type="entry name" value="HAD-like"/>
    <property type="match status" value="1"/>
</dbReference>
<evidence type="ECO:0000256" key="11">
    <source>
        <dbReference type="ARBA" id="ARBA00022833"/>
    </source>
</evidence>
<keyword evidence="10 16" id="KW-0378">Hydrolase</keyword>
<dbReference type="AlphaFoldDB" id="A0AAI8PDK4"/>
<evidence type="ECO:0000256" key="4">
    <source>
        <dbReference type="ARBA" id="ARBA00004496"/>
    </source>
</evidence>
<evidence type="ECO:0000256" key="14">
    <source>
        <dbReference type="ARBA" id="ARBA00023277"/>
    </source>
</evidence>
<feature type="binding site" evidence="19">
    <location>
        <position position="9"/>
    </location>
    <ligand>
        <name>Mg(2+)</name>
        <dbReference type="ChEBI" id="CHEBI:18420"/>
    </ligand>
</feature>
<dbReference type="NCBIfam" id="NF006506">
    <property type="entry name" value="PRK08942.1"/>
    <property type="match status" value="1"/>
</dbReference>
<keyword evidence="14 16" id="KW-0119">Carbohydrate metabolism</keyword>
<evidence type="ECO:0000256" key="16">
    <source>
        <dbReference type="PIRNR" id="PIRNR004682"/>
    </source>
</evidence>
<evidence type="ECO:0000256" key="8">
    <source>
        <dbReference type="ARBA" id="ARBA00022490"/>
    </source>
</evidence>
<evidence type="ECO:0000256" key="9">
    <source>
        <dbReference type="ARBA" id="ARBA00022723"/>
    </source>
</evidence>
<dbReference type="GO" id="GO:0005737">
    <property type="term" value="C:cytoplasm"/>
    <property type="evidence" value="ECO:0007669"/>
    <property type="project" value="UniProtKB-SubCell"/>
</dbReference>
<comment type="subcellular location">
    <subcellularLocation>
        <location evidence="4 16">Cytoplasm</location>
    </subcellularLocation>
</comment>
<dbReference type="InterPro" id="IPR006549">
    <property type="entry name" value="HAD-SF_hydro_IIIA"/>
</dbReference>
<evidence type="ECO:0000313" key="20">
    <source>
        <dbReference type="EMBL" id="AXO90660.1"/>
    </source>
</evidence>
<dbReference type="EMBL" id="CP031641">
    <property type="protein sequence ID" value="AXO90660.1"/>
    <property type="molecule type" value="Genomic_DNA"/>
</dbReference>
<comment type="cofactor">
    <cofactor evidence="3 19">
        <name>Zn(2+)</name>
        <dbReference type="ChEBI" id="CHEBI:29105"/>
    </cofactor>
</comment>
<keyword evidence="9 19" id="KW-0479">Metal-binding</keyword>
<dbReference type="PIRSF" id="PIRSF004682">
    <property type="entry name" value="GmhB"/>
    <property type="match status" value="1"/>
</dbReference>
<evidence type="ECO:0000256" key="6">
    <source>
        <dbReference type="ARBA" id="ARBA00004713"/>
    </source>
</evidence>
<evidence type="ECO:0000256" key="13">
    <source>
        <dbReference type="ARBA" id="ARBA00022985"/>
    </source>
</evidence>
<dbReference type="InterPro" id="IPR004446">
    <property type="entry name" value="Heptose_bisP_phosphatase"/>
</dbReference>
<comment type="catalytic activity">
    <reaction evidence="1">
        <text>D-glycero-beta-D-manno-heptose 1,7-bisphosphate + H2O = D-glycero-beta-D-manno-heptose 1-phosphate + phosphate</text>
        <dbReference type="Rhea" id="RHEA:28518"/>
        <dbReference type="ChEBI" id="CHEBI:15377"/>
        <dbReference type="ChEBI" id="CHEBI:43474"/>
        <dbReference type="ChEBI" id="CHEBI:60208"/>
        <dbReference type="ChEBI" id="CHEBI:61593"/>
        <dbReference type="EC" id="3.1.3.82"/>
    </reaction>
</comment>
<evidence type="ECO:0000256" key="5">
    <source>
        <dbReference type="ARBA" id="ARBA00004708"/>
    </source>
</evidence>
<comment type="pathway">
    <text evidence="6">Bacterial outer membrane biogenesis; LPS core biosynthesis.</text>
</comment>
<feature type="active site" description="Nucleophile" evidence="17">
    <location>
        <position position="7"/>
    </location>
</feature>